<keyword evidence="1" id="KW-0812">Transmembrane</keyword>
<dbReference type="EMBL" id="ML213621">
    <property type="protein sequence ID" value="TFK35420.1"/>
    <property type="molecule type" value="Genomic_DNA"/>
</dbReference>
<evidence type="ECO:0000313" key="2">
    <source>
        <dbReference type="EMBL" id="TFK35420.1"/>
    </source>
</evidence>
<keyword evidence="1" id="KW-1133">Transmembrane helix</keyword>
<keyword evidence="1" id="KW-0472">Membrane</keyword>
<evidence type="ECO:0000256" key="1">
    <source>
        <dbReference type="SAM" id="Phobius"/>
    </source>
</evidence>
<feature type="non-terminal residue" evidence="2">
    <location>
        <position position="73"/>
    </location>
</feature>
<dbReference type="AlphaFoldDB" id="A0A5C3LRB3"/>
<evidence type="ECO:0008006" key="4">
    <source>
        <dbReference type="Google" id="ProtNLM"/>
    </source>
</evidence>
<gene>
    <name evidence="2" type="ORF">BDQ12DRAFT_688111</name>
</gene>
<name>A0A5C3LRB3_9AGAR</name>
<organism evidence="2 3">
    <name type="scientific">Crucibulum laeve</name>
    <dbReference type="NCBI Taxonomy" id="68775"/>
    <lineage>
        <taxon>Eukaryota</taxon>
        <taxon>Fungi</taxon>
        <taxon>Dikarya</taxon>
        <taxon>Basidiomycota</taxon>
        <taxon>Agaricomycotina</taxon>
        <taxon>Agaricomycetes</taxon>
        <taxon>Agaricomycetidae</taxon>
        <taxon>Agaricales</taxon>
        <taxon>Agaricineae</taxon>
        <taxon>Nidulariaceae</taxon>
        <taxon>Crucibulum</taxon>
    </lineage>
</organism>
<feature type="transmembrane region" description="Helical" evidence="1">
    <location>
        <begin position="6"/>
        <end position="35"/>
    </location>
</feature>
<evidence type="ECO:0000313" key="3">
    <source>
        <dbReference type="Proteomes" id="UP000308652"/>
    </source>
</evidence>
<dbReference type="Proteomes" id="UP000308652">
    <property type="component" value="Unassembled WGS sequence"/>
</dbReference>
<sequence length="73" mass="8110">MPNHWLYALIHASIQLAGASFFLLLDLLMLSLVVLSGSYRGLATLLSRTTFQMTINSSTRIIFSQPPIVEESI</sequence>
<protein>
    <recommendedName>
        <fullName evidence="4">Copper transporter</fullName>
    </recommendedName>
</protein>
<keyword evidence="3" id="KW-1185">Reference proteome</keyword>
<proteinExistence type="predicted"/>
<accession>A0A5C3LRB3</accession>
<reference evidence="2 3" key="1">
    <citation type="journal article" date="2019" name="Nat. Ecol. Evol.">
        <title>Megaphylogeny resolves global patterns of mushroom evolution.</title>
        <authorList>
            <person name="Varga T."/>
            <person name="Krizsan K."/>
            <person name="Foldi C."/>
            <person name="Dima B."/>
            <person name="Sanchez-Garcia M."/>
            <person name="Sanchez-Ramirez S."/>
            <person name="Szollosi G.J."/>
            <person name="Szarkandi J.G."/>
            <person name="Papp V."/>
            <person name="Albert L."/>
            <person name="Andreopoulos W."/>
            <person name="Angelini C."/>
            <person name="Antonin V."/>
            <person name="Barry K.W."/>
            <person name="Bougher N.L."/>
            <person name="Buchanan P."/>
            <person name="Buyck B."/>
            <person name="Bense V."/>
            <person name="Catcheside P."/>
            <person name="Chovatia M."/>
            <person name="Cooper J."/>
            <person name="Damon W."/>
            <person name="Desjardin D."/>
            <person name="Finy P."/>
            <person name="Geml J."/>
            <person name="Haridas S."/>
            <person name="Hughes K."/>
            <person name="Justo A."/>
            <person name="Karasinski D."/>
            <person name="Kautmanova I."/>
            <person name="Kiss B."/>
            <person name="Kocsube S."/>
            <person name="Kotiranta H."/>
            <person name="LaButti K.M."/>
            <person name="Lechner B.E."/>
            <person name="Liimatainen K."/>
            <person name="Lipzen A."/>
            <person name="Lukacs Z."/>
            <person name="Mihaltcheva S."/>
            <person name="Morgado L.N."/>
            <person name="Niskanen T."/>
            <person name="Noordeloos M.E."/>
            <person name="Ohm R.A."/>
            <person name="Ortiz-Santana B."/>
            <person name="Ovrebo C."/>
            <person name="Racz N."/>
            <person name="Riley R."/>
            <person name="Savchenko A."/>
            <person name="Shiryaev A."/>
            <person name="Soop K."/>
            <person name="Spirin V."/>
            <person name="Szebenyi C."/>
            <person name="Tomsovsky M."/>
            <person name="Tulloss R.E."/>
            <person name="Uehling J."/>
            <person name="Grigoriev I.V."/>
            <person name="Vagvolgyi C."/>
            <person name="Papp T."/>
            <person name="Martin F.M."/>
            <person name="Miettinen O."/>
            <person name="Hibbett D.S."/>
            <person name="Nagy L.G."/>
        </authorList>
    </citation>
    <scope>NUCLEOTIDE SEQUENCE [LARGE SCALE GENOMIC DNA]</scope>
    <source>
        <strain evidence="2 3">CBS 166.37</strain>
    </source>
</reference>